<feature type="transmembrane region" description="Helical" evidence="8">
    <location>
        <begin position="35"/>
        <end position="53"/>
    </location>
</feature>
<dbReference type="EC" id="2.1.1.33" evidence="3"/>
<protein>
    <recommendedName>
        <fullName evidence="3">tRNA (guanine(46)-N(7))-methyltransferase</fullName>
        <ecNumber evidence="3">2.1.1.33</ecNumber>
    </recommendedName>
</protein>
<dbReference type="Gene3D" id="3.40.50.150">
    <property type="entry name" value="Vaccinia Virus protein VP39"/>
    <property type="match status" value="1"/>
</dbReference>
<keyword evidence="8" id="KW-0812">Transmembrane</keyword>
<dbReference type="Proteomes" id="UP000680158">
    <property type="component" value="Unassembled WGS sequence"/>
</dbReference>
<keyword evidence="8" id="KW-0472">Membrane</keyword>
<keyword evidence="10" id="KW-1185">Reference proteome</keyword>
<comment type="catalytic activity">
    <reaction evidence="1">
        <text>guanosine(46) in tRNA + S-adenosyl-L-methionine = N(7)-methylguanosine(46) in tRNA + S-adenosyl-L-homocysteine</text>
        <dbReference type="Rhea" id="RHEA:42708"/>
        <dbReference type="Rhea" id="RHEA-COMP:10188"/>
        <dbReference type="Rhea" id="RHEA-COMP:10189"/>
        <dbReference type="ChEBI" id="CHEBI:57856"/>
        <dbReference type="ChEBI" id="CHEBI:59789"/>
        <dbReference type="ChEBI" id="CHEBI:74269"/>
        <dbReference type="ChEBI" id="CHEBI:74480"/>
        <dbReference type="EC" id="2.1.1.33"/>
    </reaction>
</comment>
<evidence type="ECO:0000313" key="10">
    <source>
        <dbReference type="Proteomes" id="UP000680158"/>
    </source>
</evidence>
<name>A0A941DB61_9BURK</name>
<evidence type="ECO:0000313" key="9">
    <source>
        <dbReference type="EMBL" id="MBR7745423.1"/>
    </source>
</evidence>
<organism evidence="9 10">
    <name type="scientific">Undibacterium baiyunense</name>
    <dbReference type="NCBI Taxonomy" id="2828731"/>
    <lineage>
        <taxon>Bacteria</taxon>
        <taxon>Pseudomonadati</taxon>
        <taxon>Pseudomonadota</taxon>
        <taxon>Betaproteobacteria</taxon>
        <taxon>Burkholderiales</taxon>
        <taxon>Oxalobacteraceae</taxon>
        <taxon>Undibacterium</taxon>
    </lineage>
</organism>
<dbReference type="GO" id="GO:0008176">
    <property type="term" value="F:tRNA (guanine(46)-N7)-methyltransferase activity"/>
    <property type="evidence" value="ECO:0007669"/>
    <property type="project" value="UniProtKB-EC"/>
</dbReference>
<evidence type="ECO:0000256" key="7">
    <source>
        <dbReference type="ARBA" id="ARBA00022694"/>
    </source>
</evidence>
<dbReference type="GO" id="GO:0016279">
    <property type="term" value="F:protein-lysine N-methyltransferase activity"/>
    <property type="evidence" value="ECO:0007669"/>
    <property type="project" value="InterPro"/>
</dbReference>
<proteinExistence type="predicted"/>
<keyword evidence="5" id="KW-0808">Transferase</keyword>
<dbReference type="Pfam" id="PF02390">
    <property type="entry name" value="Methyltransf_4"/>
    <property type="match status" value="1"/>
</dbReference>
<sequence length="227" mass="26335">MGLIRFKFQIGFSLLFFLFLHAVVAASFSLLLRFDWWWAPIQFLFPLSAYFLFQQEISPHFYLLILILLSAIFWSTYRSQVPYYPSRSELLAPLLEQISTMNSPRFVDIGSGMGGLLIKLSERRPDGQFLGVEIAPLPWLISYLRGLFNRSRVKFKLGNFYQLNLAEFDVVFCYLSPAAMPSVWHKVKTEMRPGSLFLSYEFIVPDVTPDIVMKINLGGVYLYGWRV</sequence>
<dbReference type="CDD" id="cd02440">
    <property type="entry name" value="AdoMet_MTases"/>
    <property type="match status" value="1"/>
</dbReference>
<evidence type="ECO:0000256" key="1">
    <source>
        <dbReference type="ARBA" id="ARBA00000142"/>
    </source>
</evidence>
<evidence type="ECO:0000256" key="8">
    <source>
        <dbReference type="SAM" id="Phobius"/>
    </source>
</evidence>
<reference evidence="9 10" key="1">
    <citation type="submission" date="2021-04" db="EMBL/GenBank/DDBJ databases">
        <title>novel species isolated from subtropical streams in China.</title>
        <authorList>
            <person name="Lu H."/>
        </authorList>
    </citation>
    <scope>NUCLEOTIDE SEQUENCE [LARGE SCALE GENOMIC DNA]</scope>
    <source>
        <strain evidence="9 10">BYS107W</strain>
    </source>
</reference>
<evidence type="ECO:0000256" key="5">
    <source>
        <dbReference type="ARBA" id="ARBA00022679"/>
    </source>
</evidence>
<keyword evidence="7" id="KW-0819">tRNA processing</keyword>
<evidence type="ECO:0000256" key="4">
    <source>
        <dbReference type="ARBA" id="ARBA00022603"/>
    </source>
</evidence>
<dbReference type="InterPro" id="IPR026170">
    <property type="entry name" value="FAM173A/B"/>
</dbReference>
<evidence type="ECO:0000256" key="3">
    <source>
        <dbReference type="ARBA" id="ARBA00011977"/>
    </source>
</evidence>
<comment type="caution">
    <text evidence="9">The sequence shown here is derived from an EMBL/GenBank/DDBJ whole genome shotgun (WGS) entry which is preliminary data.</text>
</comment>
<evidence type="ECO:0000256" key="2">
    <source>
        <dbReference type="ARBA" id="ARBA00003015"/>
    </source>
</evidence>
<feature type="transmembrane region" description="Helical" evidence="8">
    <location>
        <begin position="60"/>
        <end position="77"/>
    </location>
</feature>
<keyword evidence="8" id="KW-1133">Transmembrane helix</keyword>
<dbReference type="SUPFAM" id="SSF53335">
    <property type="entry name" value="S-adenosyl-L-methionine-dependent methyltransferases"/>
    <property type="match status" value="1"/>
</dbReference>
<keyword evidence="6" id="KW-0949">S-adenosyl-L-methionine</keyword>
<gene>
    <name evidence="9" type="ORF">KDM92_02405</name>
</gene>
<accession>A0A941DB61</accession>
<dbReference type="EMBL" id="JAGSPM010000001">
    <property type="protein sequence ID" value="MBR7745423.1"/>
    <property type="molecule type" value="Genomic_DNA"/>
</dbReference>
<evidence type="ECO:0000256" key="6">
    <source>
        <dbReference type="ARBA" id="ARBA00022691"/>
    </source>
</evidence>
<dbReference type="InterPro" id="IPR029063">
    <property type="entry name" value="SAM-dependent_MTases_sf"/>
</dbReference>
<dbReference type="InterPro" id="IPR003358">
    <property type="entry name" value="tRNA_(Gua-N-7)_MeTrfase_Trmb"/>
</dbReference>
<comment type="function">
    <text evidence="2">Catalyzes the formation of N(7)-methylguanine at position 46 (m7G46) in tRNA.</text>
</comment>
<dbReference type="PANTHER" id="PTHR13610:SF9">
    <property type="entry name" value="FI06469P"/>
    <property type="match status" value="1"/>
</dbReference>
<dbReference type="PANTHER" id="PTHR13610">
    <property type="entry name" value="METHYLTRANSFERASE DOMAIN-CONTAINING PROTEIN"/>
    <property type="match status" value="1"/>
</dbReference>
<dbReference type="AlphaFoldDB" id="A0A941DB61"/>
<keyword evidence="4 9" id="KW-0489">Methyltransferase</keyword>